<evidence type="ECO:0000313" key="3">
    <source>
        <dbReference type="Proteomes" id="UP000294200"/>
    </source>
</evidence>
<gene>
    <name evidence="2" type="ORF">BZM27_04775</name>
</gene>
<dbReference type="CDD" id="cd00093">
    <property type="entry name" value="HTH_XRE"/>
    <property type="match status" value="1"/>
</dbReference>
<dbReference type="InterPro" id="IPR001387">
    <property type="entry name" value="Cro/C1-type_HTH"/>
</dbReference>
<sequence length="191" mass="21418">MGRRHVNALLRIVVQVQKMYYKTYMNPLIPSHSPAAVGEQIRQRRKLAGLTQESLARVAGVNRRVVADLEAGRNVGTHVLLTVLSRLGERIEIVPDEAGSFSKALLALCQTASTSYAGDLPPLIMENFLLTGDVPPRWRTHIDYAVEESPPMLFEKVIAGYDAATRKLIRQKLKEWAARRKLNVPEEYCLA</sequence>
<keyword evidence="3" id="KW-1185">Reference proteome</keyword>
<dbReference type="EMBL" id="MWML01000010">
    <property type="protein sequence ID" value="TCG09517.1"/>
    <property type="molecule type" value="Genomic_DNA"/>
</dbReference>
<evidence type="ECO:0000259" key="1">
    <source>
        <dbReference type="PROSITE" id="PS50943"/>
    </source>
</evidence>
<organism evidence="2 3">
    <name type="scientific">Paraburkholderia steynii</name>
    <dbReference type="NCBI Taxonomy" id="1245441"/>
    <lineage>
        <taxon>Bacteria</taxon>
        <taxon>Pseudomonadati</taxon>
        <taxon>Pseudomonadota</taxon>
        <taxon>Betaproteobacteria</taxon>
        <taxon>Burkholderiales</taxon>
        <taxon>Burkholderiaceae</taxon>
        <taxon>Paraburkholderia</taxon>
    </lineage>
</organism>
<accession>A0A4R0XPL7</accession>
<proteinExistence type="predicted"/>
<comment type="caution">
    <text evidence="2">The sequence shown here is derived from an EMBL/GenBank/DDBJ whole genome shotgun (WGS) entry which is preliminary data.</text>
</comment>
<dbReference type="AlphaFoldDB" id="A0A4R0XPL7"/>
<dbReference type="Proteomes" id="UP000294200">
    <property type="component" value="Unassembled WGS sequence"/>
</dbReference>
<feature type="domain" description="HTH cro/C1-type" evidence="1">
    <location>
        <begin position="41"/>
        <end position="94"/>
    </location>
</feature>
<name>A0A4R0XPL7_9BURK</name>
<protein>
    <recommendedName>
        <fullName evidence="1">HTH cro/C1-type domain-containing protein</fullName>
    </recommendedName>
</protein>
<dbReference type="Gene3D" id="1.10.260.40">
    <property type="entry name" value="lambda repressor-like DNA-binding domains"/>
    <property type="match status" value="1"/>
</dbReference>
<dbReference type="GO" id="GO:0003677">
    <property type="term" value="F:DNA binding"/>
    <property type="evidence" value="ECO:0007669"/>
    <property type="project" value="InterPro"/>
</dbReference>
<dbReference type="SUPFAM" id="SSF47413">
    <property type="entry name" value="lambda repressor-like DNA-binding domains"/>
    <property type="match status" value="1"/>
</dbReference>
<dbReference type="SMART" id="SM00530">
    <property type="entry name" value="HTH_XRE"/>
    <property type="match status" value="1"/>
</dbReference>
<dbReference type="Pfam" id="PF01381">
    <property type="entry name" value="HTH_3"/>
    <property type="match status" value="1"/>
</dbReference>
<evidence type="ECO:0000313" key="2">
    <source>
        <dbReference type="EMBL" id="TCG09517.1"/>
    </source>
</evidence>
<reference evidence="2 3" key="1">
    <citation type="submission" date="2017-02" db="EMBL/GenBank/DDBJ databases">
        <title>Paraburkholderia sophoroidis sp. nov. and Paraburkholderia steynii sp. nov. rhizobial symbionts of the fynbos legume Hypocalyptus sophoroides.</title>
        <authorList>
            <person name="Steenkamp E.T."/>
            <person name="Beukes C.W."/>
            <person name="Van Zyl E."/>
            <person name="Avontuur J."/>
            <person name="Chan W.Y."/>
            <person name="Hassen A."/>
            <person name="Palmer M."/>
            <person name="Mthombeni L."/>
            <person name="Phalane F."/>
            <person name="Sereme K."/>
            <person name="Venter S.N."/>
        </authorList>
    </citation>
    <scope>NUCLEOTIDE SEQUENCE [LARGE SCALE GENOMIC DNA]</scope>
    <source>
        <strain evidence="2 3">HC1.1ba</strain>
    </source>
</reference>
<dbReference type="PROSITE" id="PS50943">
    <property type="entry name" value="HTH_CROC1"/>
    <property type="match status" value="1"/>
</dbReference>
<dbReference type="InterPro" id="IPR010982">
    <property type="entry name" value="Lambda_DNA-bd_dom_sf"/>
</dbReference>